<accession>A0A926DMN8</accession>
<protein>
    <submittedName>
        <fullName evidence="1">Uncharacterized protein</fullName>
    </submittedName>
</protein>
<reference evidence="1" key="1">
    <citation type="submission" date="2020-08" db="EMBL/GenBank/DDBJ databases">
        <title>Genome public.</title>
        <authorList>
            <person name="Liu C."/>
            <person name="Sun Q."/>
        </authorList>
    </citation>
    <scope>NUCLEOTIDE SEQUENCE</scope>
    <source>
        <strain evidence="1">H8</strain>
    </source>
</reference>
<dbReference type="AlphaFoldDB" id="A0A926DMN8"/>
<gene>
    <name evidence="1" type="ORF">H8698_06590</name>
</gene>
<dbReference type="GO" id="GO:0005198">
    <property type="term" value="F:structural molecule activity"/>
    <property type="evidence" value="ECO:0007669"/>
    <property type="project" value="InterPro"/>
</dbReference>
<dbReference type="Pfam" id="PF06152">
    <property type="entry name" value="Phage_min_cap2"/>
    <property type="match status" value="1"/>
</dbReference>
<dbReference type="Proteomes" id="UP000611762">
    <property type="component" value="Unassembled WGS sequence"/>
</dbReference>
<sequence length="491" mass="54884">MPQIDEQKLNEYADAVFNRCNYFNDYTLSTIGRRIKSIGQLNTADQIALKNMADISGDMAAITKKLAEITKMNISDIEKIYTQTVTDGVNSYKPLYDFKGMQFVPFEQNEFAQQLVRNWAVQTAEDMINLSRTKALCFDKYNLAGDVIGSTPLSGAFQKAIDDAVIAVSTGTTDFNTAMRETVKRLGGSGVKVTYGSGVNRSLSGMVRQNLLYGAKQVAQAYDEHVGDQLGCDGFEVDYHAHPRPTHAFMGGEMYSYDGDVTVNGRTYKDGAEALARLGDYGCLHFKTDVILGVSEPRYDAQWLAEQKAKDNTLIEFNGKQKTAYEWQQAQRRIETETRRQRDIAYMANASGDKVLVRQCEDKIIAYRKTYDDLCETVGLEKRYNRMATYYPKPVDKTDGNGIIKTANGLQVKGLTSHARERAAERGVTNSAIETALQKPLVVKEPIIDVYGRKSQRFIGENATVNINPDTGTIITTWKTGKATVKKYKKE</sequence>
<comment type="caution">
    <text evidence="1">The sequence shown here is derived from an EMBL/GenBank/DDBJ whole genome shotgun (WGS) entry which is preliminary data.</text>
</comment>
<evidence type="ECO:0000313" key="2">
    <source>
        <dbReference type="Proteomes" id="UP000611762"/>
    </source>
</evidence>
<name>A0A926DMN8_9FIRM</name>
<keyword evidence="2" id="KW-1185">Reference proteome</keyword>
<proteinExistence type="predicted"/>
<dbReference type="RefSeq" id="WP_249311801.1">
    <property type="nucleotide sequence ID" value="NZ_JACRSU010000002.1"/>
</dbReference>
<dbReference type="EMBL" id="JACRSU010000002">
    <property type="protein sequence ID" value="MBC8540641.1"/>
    <property type="molecule type" value="Genomic_DNA"/>
</dbReference>
<dbReference type="InterPro" id="IPR009319">
    <property type="entry name" value="Phage_A118_VSP1"/>
</dbReference>
<organism evidence="1 2">
    <name type="scientific">Congzhengia minquanensis</name>
    <dbReference type="NCBI Taxonomy" id="2763657"/>
    <lineage>
        <taxon>Bacteria</taxon>
        <taxon>Bacillati</taxon>
        <taxon>Bacillota</taxon>
        <taxon>Clostridia</taxon>
        <taxon>Eubacteriales</taxon>
        <taxon>Oscillospiraceae</taxon>
        <taxon>Congzhengia</taxon>
    </lineage>
</organism>
<evidence type="ECO:0000313" key="1">
    <source>
        <dbReference type="EMBL" id="MBC8540641.1"/>
    </source>
</evidence>